<evidence type="ECO:0000313" key="8">
    <source>
        <dbReference type="Proteomes" id="UP000694845"/>
    </source>
</evidence>
<dbReference type="GO" id="GO:0000139">
    <property type="term" value="C:Golgi membrane"/>
    <property type="evidence" value="ECO:0007669"/>
    <property type="project" value="UniProtKB-SubCell"/>
</dbReference>
<comment type="function">
    <text evidence="6">May act as a scaffolding protein within caveolar membranes. Interacts directly with G-protein alpha subunits and can functionally regulate their activity.</text>
</comment>
<keyword evidence="5 6" id="KW-0472">Membrane</keyword>
<reference evidence="9" key="1">
    <citation type="submission" date="2025-08" db="UniProtKB">
        <authorList>
            <consortium name="RefSeq"/>
        </authorList>
    </citation>
    <scope>IDENTIFICATION</scope>
</reference>
<keyword evidence="7" id="KW-1133">Transmembrane helix</keyword>
<keyword evidence="8" id="KW-1185">Reference proteome</keyword>
<evidence type="ECO:0000256" key="1">
    <source>
        <dbReference type="ARBA" id="ARBA00004202"/>
    </source>
</evidence>
<dbReference type="AlphaFoldDB" id="A0A8B7Z9T2"/>
<protein>
    <recommendedName>
        <fullName evidence="6">Caveolin</fullName>
    </recommendedName>
</protein>
<dbReference type="RefSeq" id="XP_022102423.1">
    <property type="nucleotide sequence ID" value="XM_022246731.1"/>
</dbReference>
<evidence type="ECO:0000256" key="3">
    <source>
        <dbReference type="ARBA" id="ARBA00022475"/>
    </source>
</evidence>
<proteinExistence type="inferred from homology"/>
<name>A0A8B7Z9T2_ACAPL</name>
<organism evidence="8 9">
    <name type="scientific">Acanthaster planci</name>
    <name type="common">Crown-of-thorns starfish</name>
    <dbReference type="NCBI Taxonomy" id="133434"/>
    <lineage>
        <taxon>Eukaryota</taxon>
        <taxon>Metazoa</taxon>
        <taxon>Echinodermata</taxon>
        <taxon>Eleutherozoa</taxon>
        <taxon>Asterozoa</taxon>
        <taxon>Asteroidea</taxon>
        <taxon>Valvatacea</taxon>
        <taxon>Valvatida</taxon>
        <taxon>Acanthasteridae</taxon>
        <taxon>Acanthaster</taxon>
    </lineage>
</organism>
<sequence length="196" mass="22234">MNAQTVGPAPVMNPEPYNAQAPVYHQASLPTVVGQPFEHQPVVEPKTRREISFFAEEDLYLMSPPVKVEYTDIFKEADGANSFDKLAEISGFVFKWTQLGIYRFFSIILGIVLVFFWGIIFALINFITVYTIQPAIKLYFVCLRPGALLYRAVVRSYLDPLWQSIGLVFSRVNGRFTFNLKGLQNQKTAQAAIEEV</sequence>
<dbReference type="GO" id="GO:0005901">
    <property type="term" value="C:caveola"/>
    <property type="evidence" value="ECO:0007669"/>
    <property type="project" value="UniProtKB-SubCell"/>
</dbReference>
<feature type="transmembrane region" description="Helical" evidence="7">
    <location>
        <begin position="104"/>
        <end position="130"/>
    </location>
</feature>
<evidence type="ECO:0000256" key="5">
    <source>
        <dbReference type="ARBA" id="ARBA00023136"/>
    </source>
</evidence>
<dbReference type="GO" id="GO:0070836">
    <property type="term" value="P:caveola assembly"/>
    <property type="evidence" value="ECO:0007669"/>
    <property type="project" value="InterPro"/>
</dbReference>
<gene>
    <name evidence="9" type="primary">LOC110985600</name>
</gene>
<keyword evidence="4 6" id="KW-0333">Golgi apparatus</keyword>
<keyword evidence="3 6" id="KW-1003">Cell membrane</keyword>
<keyword evidence="7" id="KW-0812">Transmembrane</keyword>
<evidence type="ECO:0000313" key="9">
    <source>
        <dbReference type="RefSeq" id="XP_022102423.1"/>
    </source>
</evidence>
<comment type="similarity">
    <text evidence="2 6">Belongs to the caveolin family.</text>
</comment>
<comment type="subcellular location">
    <subcellularLocation>
        <location evidence="1 6">Cell membrane</location>
        <topology evidence="1 6">Peripheral membrane protein</topology>
    </subcellularLocation>
    <subcellularLocation>
        <location evidence="6">Golgi apparatus membrane</location>
        <topology evidence="6">Peripheral membrane protein</topology>
    </subcellularLocation>
    <subcellularLocation>
        <location evidence="6">Membrane</location>
        <location evidence="6">Caveola</location>
        <topology evidence="6">Peripheral membrane protein</topology>
    </subcellularLocation>
</comment>
<evidence type="ECO:0000256" key="4">
    <source>
        <dbReference type="ARBA" id="ARBA00023034"/>
    </source>
</evidence>
<dbReference type="Pfam" id="PF01146">
    <property type="entry name" value="Caveolin"/>
    <property type="match status" value="1"/>
</dbReference>
<accession>A0A8B7Z9T2</accession>
<dbReference type="PANTHER" id="PTHR10844:SF30">
    <property type="entry name" value="CAVEOLIN"/>
    <property type="match status" value="1"/>
</dbReference>
<evidence type="ECO:0000256" key="7">
    <source>
        <dbReference type="SAM" id="Phobius"/>
    </source>
</evidence>
<evidence type="ECO:0000256" key="6">
    <source>
        <dbReference type="RuleBase" id="RU000680"/>
    </source>
</evidence>
<dbReference type="Proteomes" id="UP000694845">
    <property type="component" value="Unplaced"/>
</dbReference>
<dbReference type="GO" id="GO:0060090">
    <property type="term" value="F:molecular adaptor activity"/>
    <property type="evidence" value="ECO:0007669"/>
    <property type="project" value="TreeGrafter"/>
</dbReference>
<dbReference type="OrthoDB" id="10065392at2759"/>
<evidence type="ECO:0000256" key="2">
    <source>
        <dbReference type="ARBA" id="ARBA00010988"/>
    </source>
</evidence>
<dbReference type="PANTHER" id="PTHR10844">
    <property type="entry name" value="CAVEOLIN"/>
    <property type="match status" value="1"/>
</dbReference>
<dbReference type="KEGG" id="aplc:110985600"/>
<dbReference type="OMA" id="TIQPAIK"/>
<dbReference type="InterPro" id="IPR001612">
    <property type="entry name" value="Caveolin"/>
</dbReference>
<dbReference type="GeneID" id="110985600"/>